<sequence>MHSFKAKFGSKQVVRASRDAFNAVAKQVCKGGNERGAIFCQLKEDGSRFLLTGVYLPPKWADRINEVLQEYKKELQEGYEPEEDDIPF</sequence>
<proteinExistence type="predicted"/>
<protein>
    <submittedName>
        <fullName evidence="1">Uncharacterized protein</fullName>
    </submittedName>
</protein>
<dbReference type="AlphaFoldDB" id="A0A0F8X715"/>
<reference evidence="1" key="1">
    <citation type="journal article" date="2015" name="Nature">
        <title>Complex archaea that bridge the gap between prokaryotes and eukaryotes.</title>
        <authorList>
            <person name="Spang A."/>
            <person name="Saw J.H."/>
            <person name="Jorgensen S.L."/>
            <person name="Zaremba-Niedzwiedzka K."/>
            <person name="Martijn J."/>
            <person name="Lind A.E."/>
            <person name="van Eijk R."/>
            <person name="Schleper C."/>
            <person name="Guy L."/>
            <person name="Ettema T.J."/>
        </authorList>
    </citation>
    <scope>NUCLEOTIDE SEQUENCE</scope>
</reference>
<gene>
    <name evidence="1" type="ORF">LCGC14_3061360</name>
</gene>
<comment type="caution">
    <text evidence="1">The sequence shown here is derived from an EMBL/GenBank/DDBJ whole genome shotgun (WGS) entry which is preliminary data.</text>
</comment>
<accession>A0A0F8X715</accession>
<evidence type="ECO:0000313" key="1">
    <source>
        <dbReference type="EMBL" id="KKK56755.1"/>
    </source>
</evidence>
<organism evidence="1">
    <name type="scientific">marine sediment metagenome</name>
    <dbReference type="NCBI Taxonomy" id="412755"/>
    <lineage>
        <taxon>unclassified sequences</taxon>
        <taxon>metagenomes</taxon>
        <taxon>ecological metagenomes</taxon>
    </lineage>
</organism>
<name>A0A0F8X715_9ZZZZ</name>
<dbReference type="EMBL" id="LAZR01064831">
    <property type="protein sequence ID" value="KKK56755.1"/>
    <property type="molecule type" value="Genomic_DNA"/>
</dbReference>